<dbReference type="EC" id="5.3.1.1" evidence="3"/>
<keyword evidence="2 3" id="KW-0413">Isomerase</keyword>
<dbReference type="PANTHER" id="PTHR21139:SF42">
    <property type="entry name" value="TRIOSEPHOSPHATE ISOMERASE"/>
    <property type="match status" value="1"/>
</dbReference>
<comment type="catalytic activity">
    <reaction evidence="3">
        <text>D-glyceraldehyde 3-phosphate = dihydroxyacetone phosphate</text>
        <dbReference type="Rhea" id="RHEA:18585"/>
        <dbReference type="ChEBI" id="CHEBI:57642"/>
        <dbReference type="ChEBI" id="CHEBI:59776"/>
        <dbReference type="EC" id="5.3.1.1"/>
    </reaction>
</comment>
<comment type="similarity">
    <text evidence="1 3">Belongs to the triosephosphate isomerase family.</text>
</comment>
<organism evidence="4 5">
    <name type="scientific">Candidatus Aquicultor primus</name>
    <dbReference type="NCBI Taxonomy" id="1797195"/>
    <lineage>
        <taxon>Bacteria</taxon>
        <taxon>Bacillati</taxon>
        <taxon>Actinomycetota</taxon>
        <taxon>Candidatus Aquicultoria</taxon>
        <taxon>Candidatus Aquicultorales</taxon>
        <taxon>Candidatus Aquicultoraceae</taxon>
        <taxon>Candidatus Aquicultor</taxon>
    </lineage>
</organism>
<gene>
    <name evidence="4" type="primary">tpiA</name>
    <name evidence="4" type="ORF">A2074_08015</name>
</gene>
<dbReference type="UniPathway" id="UPA00138"/>
<dbReference type="GO" id="GO:0046166">
    <property type="term" value="P:glyceraldehyde-3-phosphate biosynthetic process"/>
    <property type="evidence" value="ECO:0007669"/>
    <property type="project" value="TreeGrafter"/>
</dbReference>
<sequence length="192" mass="21021">MESKGEDMSDKRRIIAGNWKMYKTAKEAVFLVQELEDQLDSVASDGAGLAGVEVIVCPPLTALKSIYTVLGQDKPPIKLGAQNMHWEDEGAYTGEVSPVMLKDLECEFVIIGHSERRMYFGETDETVNKKVKAALAHDITPIMCCGESLEQRESGQAEAFIGSQILGGTEGLSVSDMKDFIIAYEPIWAIGT</sequence>
<evidence type="ECO:0000256" key="2">
    <source>
        <dbReference type="ARBA" id="ARBA00023235"/>
    </source>
</evidence>
<accession>A0A1F2UL50</accession>
<evidence type="ECO:0000256" key="1">
    <source>
        <dbReference type="ARBA" id="ARBA00007422"/>
    </source>
</evidence>
<evidence type="ECO:0000313" key="4">
    <source>
        <dbReference type="EMBL" id="OFW31735.1"/>
    </source>
</evidence>
<dbReference type="GO" id="GO:0005829">
    <property type="term" value="C:cytosol"/>
    <property type="evidence" value="ECO:0007669"/>
    <property type="project" value="TreeGrafter"/>
</dbReference>
<comment type="subunit">
    <text evidence="3">Homodimer.</text>
</comment>
<dbReference type="PROSITE" id="PS51440">
    <property type="entry name" value="TIM_2"/>
    <property type="match status" value="1"/>
</dbReference>
<comment type="subcellular location">
    <subcellularLocation>
        <location evidence="3">Cytoplasm</location>
    </subcellularLocation>
</comment>
<reference evidence="4 5" key="1">
    <citation type="journal article" date="2016" name="Nat. Commun.">
        <title>Thousands of microbial genomes shed light on interconnected biogeochemical processes in an aquifer system.</title>
        <authorList>
            <person name="Anantharaman K."/>
            <person name="Brown C.T."/>
            <person name="Hug L.A."/>
            <person name="Sharon I."/>
            <person name="Castelle C.J."/>
            <person name="Probst A.J."/>
            <person name="Thomas B.C."/>
            <person name="Singh A."/>
            <person name="Wilkins M.J."/>
            <person name="Karaoz U."/>
            <person name="Brodie E.L."/>
            <person name="Williams K.H."/>
            <person name="Hubbard S.S."/>
            <person name="Banfield J.F."/>
        </authorList>
    </citation>
    <scope>NUCLEOTIDE SEQUENCE [LARGE SCALE GENOMIC DNA]</scope>
</reference>
<dbReference type="Gene3D" id="3.20.20.70">
    <property type="entry name" value="Aldolase class I"/>
    <property type="match status" value="1"/>
</dbReference>
<dbReference type="CDD" id="cd00311">
    <property type="entry name" value="TIM"/>
    <property type="match status" value="1"/>
</dbReference>
<dbReference type="GO" id="GO:0006094">
    <property type="term" value="P:gluconeogenesis"/>
    <property type="evidence" value="ECO:0007669"/>
    <property type="project" value="UniProtKB-UniPathway"/>
</dbReference>
<dbReference type="InterPro" id="IPR035990">
    <property type="entry name" value="TIM_sf"/>
</dbReference>
<proteinExistence type="inferred from homology"/>
<dbReference type="GO" id="GO:0019563">
    <property type="term" value="P:glycerol catabolic process"/>
    <property type="evidence" value="ECO:0007669"/>
    <property type="project" value="TreeGrafter"/>
</dbReference>
<dbReference type="SUPFAM" id="SSF51351">
    <property type="entry name" value="Triosephosphate isomerase (TIM)"/>
    <property type="match status" value="1"/>
</dbReference>
<evidence type="ECO:0000313" key="5">
    <source>
        <dbReference type="Proteomes" id="UP000178086"/>
    </source>
</evidence>
<dbReference type="GO" id="GO:0004807">
    <property type="term" value="F:triose-phosphate isomerase activity"/>
    <property type="evidence" value="ECO:0007669"/>
    <property type="project" value="UniProtKB-EC"/>
</dbReference>
<dbReference type="Pfam" id="PF00121">
    <property type="entry name" value="TIM"/>
    <property type="match status" value="1"/>
</dbReference>
<dbReference type="UniPathway" id="UPA00109">
    <property type="reaction ID" value="UER00189"/>
</dbReference>
<comment type="caution">
    <text evidence="4">The sequence shown here is derived from an EMBL/GenBank/DDBJ whole genome shotgun (WGS) entry which is preliminary data.</text>
</comment>
<dbReference type="GO" id="GO:0006096">
    <property type="term" value="P:glycolytic process"/>
    <property type="evidence" value="ECO:0007669"/>
    <property type="project" value="UniProtKB-UniPathway"/>
</dbReference>
<protein>
    <recommendedName>
        <fullName evidence="3">Triosephosphate isomerase</fullName>
        <ecNumber evidence="3">5.3.1.1</ecNumber>
    </recommendedName>
</protein>
<dbReference type="PANTHER" id="PTHR21139">
    <property type="entry name" value="TRIOSEPHOSPHATE ISOMERASE"/>
    <property type="match status" value="1"/>
</dbReference>
<feature type="non-terminal residue" evidence="4">
    <location>
        <position position="192"/>
    </location>
</feature>
<keyword evidence="3" id="KW-0324">Glycolysis</keyword>
<dbReference type="InterPro" id="IPR013785">
    <property type="entry name" value="Aldolase_TIM"/>
</dbReference>
<dbReference type="EMBL" id="MELI01000113">
    <property type="protein sequence ID" value="OFW31735.1"/>
    <property type="molecule type" value="Genomic_DNA"/>
</dbReference>
<name>A0A1F2UL50_9ACTN</name>
<comment type="pathway">
    <text evidence="3">Carbohydrate biosynthesis; gluconeogenesis.</text>
</comment>
<keyword evidence="3" id="KW-0963">Cytoplasm</keyword>
<evidence type="ECO:0000256" key="3">
    <source>
        <dbReference type="RuleBase" id="RU363013"/>
    </source>
</evidence>
<dbReference type="AlphaFoldDB" id="A0A1F2UL50"/>
<comment type="pathway">
    <text evidence="3">Carbohydrate degradation; glycolysis; D-glyceraldehyde 3-phosphate from glycerone phosphate: step 1/1.</text>
</comment>
<dbReference type="Proteomes" id="UP000178086">
    <property type="component" value="Unassembled WGS sequence"/>
</dbReference>
<dbReference type="InterPro" id="IPR000652">
    <property type="entry name" value="Triosephosphate_isomerase"/>
</dbReference>
<keyword evidence="3" id="KW-0312">Gluconeogenesis</keyword>